<dbReference type="KEGG" id="orp:MOP44_19710"/>
<evidence type="ECO:0000256" key="3">
    <source>
        <dbReference type="ARBA" id="ARBA00023163"/>
    </source>
</evidence>
<dbReference type="InterPro" id="IPR001647">
    <property type="entry name" value="HTH_TetR"/>
</dbReference>
<organism evidence="6 7">
    <name type="scientific">Occallatibacter riparius</name>
    <dbReference type="NCBI Taxonomy" id="1002689"/>
    <lineage>
        <taxon>Bacteria</taxon>
        <taxon>Pseudomonadati</taxon>
        <taxon>Acidobacteriota</taxon>
        <taxon>Terriglobia</taxon>
        <taxon>Terriglobales</taxon>
        <taxon>Acidobacteriaceae</taxon>
        <taxon>Occallatibacter</taxon>
    </lineage>
</organism>
<dbReference type="SUPFAM" id="SSF46689">
    <property type="entry name" value="Homeodomain-like"/>
    <property type="match status" value="1"/>
</dbReference>
<dbReference type="PANTHER" id="PTHR47506">
    <property type="entry name" value="TRANSCRIPTIONAL REGULATORY PROTEIN"/>
    <property type="match status" value="1"/>
</dbReference>
<dbReference type="Proteomes" id="UP001059380">
    <property type="component" value="Chromosome"/>
</dbReference>
<reference evidence="6" key="1">
    <citation type="submission" date="2021-04" db="EMBL/GenBank/DDBJ databases">
        <title>Phylogenetic analysis of Acidobacteriaceae.</title>
        <authorList>
            <person name="Qiu L."/>
            <person name="Zhang Q."/>
        </authorList>
    </citation>
    <scope>NUCLEOTIDE SEQUENCE</scope>
    <source>
        <strain evidence="6">DSM 25168</strain>
    </source>
</reference>
<dbReference type="SUPFAM" id="SSF48498">
    <property type="entry name" value="Tetracyclin repressor-like, C-terminal domain"/>
    <property type="match status" value="1"/>
</dbReference>
<dbReference type="Gene3D" id="1.10.357.10">
    <property type="entry name" value="Tetracycline Repressor, domain 2"/>
    <property type="match status" value="1"/>
</dbReference>
<dbReference type="Pfam" id="PF00440">
    <property type="entry name" value="TetR_N"/>
    <property type="match status" value="1"/>
</dbReference>
<dbReference type="AlphaFoldDB" id="A0A9J7BLZ0"/>
<keyword evidence="3" id="KW-0804">Transcription</keyword>
<evidence type="ECO:0000256" key="4">
    <source>
        <dbReference type="PROSITE-ProRule" id="PRU00335"/>
    </source>
</evidence>
<name>A0A9J7BLZ0_9BACT</name>
<keyword evidence="2 4" id="KW-0238">DNA-binding</keyword>
<sequence>MSQRGRPKCFDREKALDAALLLFWEQGFEQTSVDDAAAAMGIGTSSLYSSFGDKEALFLAVIRQYLAGRGSVYNKVVREAKTAREAFSKLLHVSAIELTRPDQPRGCLLWLALPTCTPKYEKFQEQMNQFRDETEAVWLERLHEAVESGELPKSTDIRLIASYFRTTLAGMSLQSRSGATRKQLIHIGELAMAIWPAPPANR</sequence>
<evidence type="ECO:0000259" key="5">
    <source>
        <dbReference type="PROSITE" id="PS50977"/>
    </source>
</evidence>
<evidence type="ECO:0000256" key="1">
    <source>
        <dbReference type="ARBA" id="ARBA00023015"/>
    </source>
</evidence>
<feature type="domain" description="HTH tetR-type" evidence="5">
    <location>
        <begin position="9"/>
        <end position="69"/>
    </location>
</feature>
<accession>A0A9J7BLZ0</accession>
<dbReference type="InterPro" id="IPR036271">
    <property type="entry name" value="Tet_transcr_reg_TetR-rel_C_sf"/>
</dbReference>
<keyword evidence="7" id="KW-1185">Reference proteome</keyword>
<evidence type="ECO:0000256" key="2">
    <source>
        <dbReference type="ARBA" id="ARBA00023125"/>
    </source>
</evidence>
<dbReference type="GO" id="GO:0003677">
    <property type="term" value="F:DNA binding"/>
    <property type="evidence" value="ECO:0007669"/>
    <property type="project" value="UniProtKB-UniRule"/>
</dbReference>
<gene>
    <name evidence="6" type="ORF">MOP44_19710</name>
</gene>
<protein>
    <submittedName>
        <fullName evidence="6">TetR/AcrR family transcriptional regulator</fullName>
    </submittedName>
</protein>
<dbReference type="PRINTS" id="PR00455">
    <property type="entry name" value="HTHTETR"/>
</dbReference>
<dbReference type="EMBL" id="CP093313">
    <property type="protein sequence ID" value="UWZ82786.1"/>
    <property type="molecule type" value="Genomic_DNA"/>
</dbReference>
<evidence type="ECO:0000313" key="7">
    <source>
        <dbReference type="Proteomes" id="UP001059380"/>
    </source>
</evidence>
<feature type="DNA-binding region" description="H-T-H motif" evidence="4">
    <location>
        <begin position="32"/>
        <end position="51"/>
    </location>
</feature>
<dbReference type="InterPro" id="IPR009057">
    <property type="entry name" value="Homeodomain-like_sf"/>
</dbReference>
<dbReference type="Gene3D" id="1.10.10.60">
    <property type="entry name" value="Homeodomain-like"/>
    <property type="match status" value="1"/>
</dbReference>
<dbReference type="PROSITE" id="PS50977">
    <property type="entry name" value="HTH_TETR_2"/>
    <property type="match status" value="1"/>
</dbReference>
<keyword evidence="1" id="KW-0805">Transcription regulation</keyword>
<dbReference type="RefSeq" id="WP_260792009.1">
    <property type="nucleotide sequence ID" value="NZ_CP093313.1"/>
</dbReference>
<dbReference type="PANTHER" id="PTHR47506:SF1">
    <property type="entry name" value="HTH-TYPE TRANSCRIPTIONAL REGULATOR YJDC"/>
    <property type="match status" value="1"/>
</dbReference>
<proteinExistence type="predicted"/>
<evidence type="ECO:0000313" key="6">
    <source>
        <dbReference type="EMBL" id="UWZ82786.1"/>
    </source>
</evidence>